<reference evidence="2" key="3">
    <citation type="submission" date="2025-09" db="UniProtKB">
        <authorList>
            <consortium name="Ensembl"/>
        </authorList>
    </citation>
    <scope>IDENTIFICATION</scope>
</reference>
<evidence type="ECO:0000256" key="1">
    <source>
        <dbReference type="SAM" id="MobiDB-lite"/>
    </source>
</evidence>
<feature type="region of interest" description="Disordered" evidence="1">
    <location>
        <begin position="113"/>
        <end position="134"/>
    </location>
</feature>
<sequence>THWQCFCLVHSSPALYAQHEKVTLIVHIKACMMSSHHDVSVPVDELDELLQTPQAALQAAHYKTLTFCFLVNVLQDNPHDLNQGQDQSTKCQGAQMREHGDVRRFFEGPVVGGERSSQRALSKSNDKVDTPEKSHRIVDLQAHQRVTVLGAIDTTTAAHGGVQSHHFVGGTS</sequence>
<proteinExistence type="predicted"/>
<name>A0A669DMQ3_ORENI</name>
<dbReference type="AlphaFoldDB" id="A0A669DMQ3"/>
<reference evidence="3" key="1">
    <citation type="submission" date="2012-01" db="EMBL/GenBank/DDBJ databases">
        <title>The Genome Sequence of Oreochromis niloticus (Nile Tilapia).</title>
        <authorList>
            <consortium name="Broad Institute Genome Assembly Team"/>
            <consortium name="Broad Institute Sequencing Platform"/>
            <person name="Di Palma F."/>
            <person name="Johnson J."/>
            <person name="Lander E.S."/>
            <person name="Lindblad-Toh K."/>
        </authorList>
    </citation>
    <scope>NUCLEOTIDE SEQUENCE [LARGE SCALE GENOMIC DNA]</scope>
</reference>
<dbReference type="GeneTree" id="ENSGT00940000180503"/>
<evidence type="ECO:0000313" key="3">
    <source>
        <dbReference type="Proteomes" id="UP000005207"/>
    </source>
</evidence>
<evidence type="ECO:0000313" key="2">
    <source>
        <dbReference type="Ensembl" id="ENSONIP00000062099.1"/>
    </source>
</evidence>
<dbReference type="Proteomes" id="UP000005207">
    <property type="component" value="Linkage group LG22"/>
</dbReference>
<protein>
    <submittedName>
        <fullName evidence="2">Uncharacterized protein</fullName>
    </submittedName>
</protein>
<keyword evidence="3" id="KW-1185">Reference proteome</keyword>
<organism evidence="2 3">
    <name type="scientific">Oreochromis niloticus</name>
    <name type="common">Nile tilapia</name>
    <name type="synonym">Tilapia nilotica</name>
    <dbReference type="NCBI Taxonomy" id="8128"/>
    <lineage>
        <taxon>Eukaryota</taxon>
        <taxon>Metazoa</taxon>
        <taxon>Chordata</taxon>
        <taxon>Craniata</taxon>
        <taxon>Vertebrata</taxon>
        <taxon>Euteleostomi</taxon>
        <taxon>Actinopterygii</taxon>
        <taxon>Neopterygii</taxon>
        <taxon>Teleostei</taxon>
        <taxon>Neoteleostei</taxon>
        <taxon>Acanthomorphata</taxon>
        <taxon>Ovalentaria</taxon>
        <taxon>Cichlomorphae</taxon>
        <taxon>Cichliformes</taxon>
        <taxon>Cichlidae</taxon>
        <taxon>African cichlids</taxon>
        <taxon>Pseudocrenilabrinae</taxon>
        <taxon>Oreochromini</taxon>
        <taxon>Oreochromis</taxon>
    </lineage>
</organism>
<dbReference type="InParanoid" id="A0A669DMQ3"/>
<dbReference type="Ensembl" id="ENSONIT00000053685.1">
    <property type="protein sequence ID" value="ENSONIP00000062099.1"/>
    <property type="gene ID" value="ENSONIG00000040915.1"/>
</dbReference>
<accession>A0A669DMQ3</accession>
<feature type="compositionally biased region" description="Basic and acidic residues" evidence="1">
    <location>
        <begin position="124"/>
        <end position="134"/>
    </location>
</feature>
<reference evidence="2" key="2">
    <citation type="submission" date="2025-08" db="UniProtKB">
        <authorList>
            <consortium name="Ensembl"/>
        </authorList>
    </citation>
    <scope>IDENTIFICATION</scope>
</reference>